<evidence type="ECO:0000313" key="1">
    <source>
        <dbReference type="EMBL" id="QGQ97337.1"/>
    </source>
</evidence>
<keyword evidence="2" id="KW-1185">Reference proteome</keyword>
<sequence>MKDGVGKNQKVILIKKDEPAEIRVRETKTELRKPHTPFFFVFRLIPISAKCKISTSDIGEVLMICDL</sequence>
<reference evidence="2" key="1">
    <citation type="submission" date="2018-11" db="EMBL/GenBank/DDBJ databases">
        <title>Complete genome sequence of Paenibacillus sp. ML311-T8.</title>
        <authorList>
            <person name="Nam Y.-D."/>
            <person name="Kang J."/>
            <person name="Chung W.-H."/>
            <person name="Park Y.S."/>
        </authorList>
    </citation>
    <scope>NUCLEOTIDE SEQUENCE [LARGE SCALE GENOMIC DNA]</scope>
    <source>
        <strain evidence="2">ML311-T8</strain>
    </source>
</reference>
<dbReference type="KEGG" id="ppsc:EHS13_21830"/>
<gene>
    <name evidence="1" type="ORF">EHS13_21830</name>
</gene>
<organism evidence="1 2">
    <name type="scientific">Paenibacillus psychroresistens</name>
    <dbReference type="NCBI Taxonomy" id="1778678"/>
    <lineage>
        <taxon>Bacteria</taxon>
        <taxon>Bacillati</taxon>
        <taxon>Bacillota</taxon>
        <taxon>Bacilli</taxon>
        <taxon>Bacillales</taxon>
        <taxon>Paenibacillaceae</taxon>
        <taxon>Paenibacillus</taxon>
    </lineage>
</organism>
<dbReference type="EMBL" id="CP034235">
    <property type="protein sequence ID" value="QGQ97337.1"/>
    <property type="molecule type" value="Genomic_DNA"/>
</dbReference>
<proteinExistence type="predicted"/>
<dbReference type="AlphaFoldDB" id="A0A6B8RNB5"/>
<protein>
    <submittedName>
        <fullName evidence="1">Uncharacterized protein</fullName>
    </submittedName>
</protein>
<accession>A0A6B8RNB5</accession>
<name>A0A6B8RNB5_9BACL</name>
<evidence type="ECO:0000313" key="2">
    <source>
        <dbReference type="Proteomes" id="UP000426246"/>
    </source>
</evidence>
<dbReference type="Proteomes" id="UP000426246">
    <property type="component" value="Chromosome"/>
</dbReference>